<comment type="catalytic activity">
    <reaction evidence="14 15">
        <text>chorismate + L-glutamine = anthranilate + pyruvate + L-glutamate + H(+)</text>
        <dbReference type="Rhea" id="RHEA:21732"/>
        <dbReference type="ChEBI" id="CHEBI:15361"/>
        <dbReference type="ChEBI" id="CHEBI:15378"/>
        <dbReference type="ChEBI" id="CHEBI:16567"/>
        <dbReference type="ChEBI" id="CHEBI:29748"/>
        <dbReference type="ChEBI" id="CHEBI:29985"/>
        <dbReference type="ChEBI" id="CHEBI:58359"/>
        <dbReference type="EC" id="4.1.3.27"/>
    </reaction>
</comment>
<dbReference type="UniPathway" id="UPA00035">
    <property type="reaction ID" value="UER00040"/>
</dbReference>
<dbReference type="InterPro" id="IPR015890">
    <property type="entry name" value="Chorismate_C"/>
</dbReference>
<dbReference type="GO" id="GO:0004049">
    <property type="term" value="F:anthranilate synthase activity"/>
    <property type="evidence" value="ECO:0007669"/>
    <property type="project" value="UniProtKB-EC"/>
</dbReference>
<evidence type="ECO:0000256" key="13">
    <source>
        <dbReference type="ARBA" id="ARBA00025634"/>
    </source>
</evidence>
<evidence type="ECO:0000256" key="5">
    <source>
        <dbReference type="ARBA" id="ARBA00012266"/>
    </source>
</evidence>
<keyword evidence="8 15" id="KW-0479">Metal-binding</keyword>
<dbReference type="Proteomes" id="UP000588083">
    <property type="component" value="Unassembled WGS sequence"/>
</dbReference>
<evidence type="ECO:0000313" key="19">
    <source>
        <dbReference type="EMBL" id="GFP36950.1"/>
    </source>
</evidence>
<keyword evidence="7 15" id="KW-0028">Amino-acid biosynthesis</keyword>
<sequence length="490" mass="54841">MHHPSKDEFLQLARDYNLIPVYQEIVADMDTPVSVFKKMNDGQSAFLLESVEGAERWGRYSFIGSSPFIIVESRGNQVVIQENGEQKQIREEPLKVIAQILSRYRAYPDPDLPPFFGGAVGYLGYDMIRFFEEISARAIDDLGLPDLVFLFTDTIVVFDHLKHRIKVVANVHTAGEAEEEYEKGVQKIKRIVDLLRKTISYEPVGINGTRMDRAVESNLSRDRFEDMVRQAKEYIFAGDVLQVVLSQRFSVDVQVDPFDIYRVLRTLNPSPYLYFLRHNDIAVIGSSPEPLVKVVGSRVITRPIAGTRPRGATREEDLALEKELLADEKELAEHIMLVDLGRNDLGRVCVPGTVKVDEFMAVERYSHVMHLVSNVVGELRSDQTVFEALKSVFPAGTVSGAPKIRAMEIIDELEPVRRGPYAGALGNIGFTGDMDVCITIRTIIVKDGRAYVQAGAGIVADSVPAKEYEETVNKARALIQAIILAEEGLK</sequence>
<evidence type="ECO:0000256" key="15">
    <source>
        <dbReference type="RuleBase" id="RU364045"/>
    </source>
</evidence>
<keyword evidence="11 15" id="KW-0057">Aromatic amino acid biosynthesis</keyword>
<protein>
    <recommendedName>
        <fullName evidence="6 15">Anthranilate synthase component 1</fullName>
        <ecNumber evidence="5 15">4.1.3.27</ecNumber>
    </recommendedName>
</protein>
<comment type="subunit">
    <text evidence="4 15">Heterotetramer consisting of two non-identical subunits: a beta subunit (TrpG) and a large alpha subunit (TrpE).</text>
</comment>
<comment type="cofactor">
    <cofactor evidence="1 15">
        <name>Mg(2+)</name>
        <dbReference type="ChEBI" id="CHEBI:18420"/>
    </cofactor>
</comment>
<feature type="domain" description="Anthranilate synthase component I N-terminal" evidence="17">
    <location>
        <begin position="28"/>
        <end position="165"/>
    </location>
</feature>
<evidence type="ECO:0000313" key="22">
    <source>
        <dbReference type="Proteomes" id="UP000569018"/>
    </source>
</evidence>
<accession>A0A6V8PBB8</accession>
<dbReference type="GO" id="GO:0046872">
    <property type="term" value="F:metal ion binding"/>
    <property type="evidence" value="ECO:0007669"/>
    <property type="project" value="UniProtKB-KW"/>
</dbReference>
<evidence type="ECO:0000256" key="7">
    <source>
        <dbReference type="ARBA" id="ARBA00022605"/>
    </source>
</evidence>
<evidence type="ECO:0000256" key="2">
    <source>
        <dbReference type="ARBA" id="ARBA00004873"/>
    </source>
</evidence>
<keyword evidence="10 15" id="KW-0460">Magnesium</keyword>
<evidence type="ECO:0000256" key="10">
    <source>
        <dbReference type="ARBA" id="ARBA00022842"/>
    </source>
</evidence>
<dbReference type="EMBL" id="BLSC01000034">
    <property type="protein sequence ID" value="GFP36950.1"/>
    <property type="molecule type" value="Genomic_DNA"/>
</dbReference>
<comment type="function">
    <text evidence="13 15">Part of a heterotetrameric complex that catalyzes the two-step biosynthesis of anthranilate, an intermediate in the biosynthesis of L-tryptophan. In the first step, the glutamine-binding beta subunit (TrpG) of anthranilate synthase (AS) provides the glutamine amidotransferase activity which generates ammonia as a substrate that, along with chorismate, is used in the second step, catalyzed by the large alpha subunit of AS (TrpE) to produce anthranilate. In the absence of TrpG, TrpE can synthesize anthranilate directly from chorismate and high concentrations of ammonia.</text>
</comment>
<evidence type="ECO:0000256" key="8">
    <source>
        <dbReference type="ARBA" id="ARBA00022723"/>
    </source>
</evidence>
<keyword evidence="9 15" id="KW-0822">Tryptophan biosynthesis</keyword>
<evidence type="ECO:0000313" key="18">
    <source>
        <dbReference type="EMBL" id="GFP29942.1"/>
    </source>
</evidence>
<dbReference type="Pfam" id="PF00425">
    <property type="entry name" value="Chorismate_bind"/>
    <property type="match status" value="1"/>
</dbReference>
<keyword evidence="23" id="KW-1185">Reference proteome</keyword>
<dbReference type="NCBIfam" id="TIGR00564">
    <property type="entry name" value="trpE_most"/>
    <property type="match status" value="1"/>
</dbReference>
<dbReference type="InterPro" id="IPR005256">
    <property type="entry name" value="Anth_synth_I_PabB"/>
</dbReference>
<evidence type="ECO:0000313" key="21">
    <source>
        <dbReference type="Proteomes" id="UP000561271"/>
    </source>
</evidence>
<proteinExistence type="inferred from homology"/>
<dbReference type="GO" id="GO:0000162">
    <property type="term" value="P:L-tryptophan biosynthetic process"/>
    <property type="evidence" value="ECO:0007669"/>
    <property type="project" value="UniProtKB-UniPathway"/>
</dbReference>
<dbReference type="PANTHER" id="PTHR11236">
    <property type="entry name" value="AMINOBENZOATE/ANTHRANILATE SYNTHASE"/>
    <property type="match status" value="1"/>
</dbReference>
<evidence type="ECO:0000259" key="16">
    <source>
        <dbReference type="Pfam" id="PF00425"/>
    </source>
</evidence>
<evidence type="ECO:0000256" key="11">
    <source>
        <dbReference type="ARBA" id="ARBA00023141"/>
    </source>
</evidence>
<dbReference type="InterPro" id="IPR005801">
    <property type="entry name" value="ADC_synthase"/>
</dbReference>
<evidence type="ECO:0000259" key="17">
    <source>
        <dbReference type="Pfam" id="PF04715"/>
    </source>
</evidence>
<name>A0A6V8PBB8_9ACTN</name>
<evidence type="ECO:0000256" key="9">
    <source>
        <dbReference type="ARBA" id="ARBA00022822"/>
    </source>
</evidence>
<dbReference type="EC" id="4.1.3.27" evidence="5 15"/>
<dbReference type="AlphaFoldDB" id="A0A6V8PBB8"/>
<dbReference type="Gene3D" id="3.60.120.10">
    <property type="entry name" value="Anthranilate synthase"/>
    <property type="match status" value="1"/>
</dbReference>
<evidence type="ECO:0000256" key="12">
    <source>
        <dbReference type="ARBA" id="ARBA00023239"/>
    </source>
</evidence>
<comment type="pathway">
    <text evidence="2 15">Amino-acid biosynthesis; L-tryptophan biosynthesis; L-tryptophan from chorismate: step 1/5.</text>
</comment>
<keyword evidence="12 15" id="KW-0456">Lyase</keyword>
<dbReference type="PRINTS" id="PR00095">
    <property type="entry name" value="ANTSNTHASEI"/>
</dbReference>
<evidence type="ECO:0000256" key="3">
    <source>
        <dbReference type="ARBA" id="ARBA00009562"/>
    </source>
</evidence>
<comment type="similarity">
    <text evidence="3 15">Belongs to the anthranilate synthase component I family.</text>
</comment>
<evidence type="ECO:0000313" key="20">
    <source>
        <dbReference type="EMBL" id="GFP38893.1"/>
    </source>
</evidence>
<evidence type="ECO:0000256" key="1">
    <source>
        <dbReference type="ARBA" id="ARBA00001946"/>
    </source>
</evidence>
<dbReference type="InterPro" id="IPR006805">
    <property type="entry name" value="Anth_synth_I_N"/>
</dbReference>
<dbReference type="Pfam" id="PF04715">
    <property type="entry name" value="Anth_synt_I_N"/>
    <property type="match status" value="1"/>
</dbReference>
<evidence type="ECO:0000256" key="14">
    <source>
        <dbReference type="ARBA" id="ARBA00047683"/>
    </source>
</evidence>
<dbReference type="RefSeq" id="WP_176231241.1">
    <property type="nucleotide sequence ID" value="NZ_BLRZ01000032.1"/>
</dbReference>
<organism evidence="18 23">
    <name type="scientific">Candidatus Hakubella thermalkaliphila</name>
    <dbReference type="NCBI Taxonomy" id="2754717"/>
    <lineage>
        <taxon>Bacteria</taxon>
        <taxon>Bacillati</taxon>
        <taxon>Actinomycetota</taxon>
        <taxon>Actinomycetota incertae sedis</taxon>
        <taxon>Candidatus Hakubellales</taxon>
        <taxon>Candidatus Hakubellaceae</taxon>
        <taxon>Candidatus Hakubella</taxon>
    </lineage>
</organism>
<gene>
    <name evidence="15" type="primary">trpE</name>
    <name evidence="18" type="ORF">HKBW3S34_00862</name>
    <name evidence="19" type="ORF">HKBW3S44_00631</name>
    <name evidence="20" type="ORF">HKBW3S47_00593</name>
</gene>
<dbReference type="PANTHER" id="PTHR11236:SF48">
    <property type="entry name" value="ISOCHORISMATE SYNTHASE MENF"/>
    <property type="match status" value="1"/>
</dbReference>
<dbReference type="Proteomes" id="UP000569018">
    <property type="component" value="Unassembled WGS sequence"/>
</dbReference>
<evidence type="ECO:0000256" key="4">
    <source>
        <dbReference type="ARBA" id="ARBA00011575"/>
    </source>
</evidence>
<evidence type="ECO:0000256" key="6">
    <source>
        <dbReference type="ARBA" id="ARBA00020653"/>
    </source>
</evidence>
<dbReference type="SUPFAM" id="SSF56322">
    <property type="entry name" value="ADC synthase"/>
    <property type="match status" value="1"/>
</dbReference>
<evidence type="ECO:0000313" key="23">
    <source>
        <dbReference type="Proteomes" id="UP000588083"/>
    </source>
</evidence>
<feature type="domain" description="Chorismate-utilising enzyme C-terminal" evidence="16">
    <location>
        <begin position="221"/>
        <end position="474"/>
    </location>
</feature>
<comment type="caution">
    <text evidence="18">The sequence shown here is derived from an EMBL/GenBank/DDBJ whole genome shotgun (WGS) entry which is preliminary data.</text>
</comment>
<reference evidence="21 22" key="1">
    <citation type="journal article" date="2020" name="Front. Microbiol.">
        <title>Single-cell genomics of novel Actinobacteria with the Wood-Ljungdahl pathway discovered in a serpentinizing system.</title>
        <authorList>
            <person name="Merino N."/>
            <person name="Kawai M."/>
            <person name="Boyd E.S."/>
            <person name="Colman D.R."/>
            <person name="McGlynn S.E."/>
            <person name="Nealson K.H."/>
            <person name="Kurokawa K."/>
            <person name="Hongoh Y."/>
        </authorList>
    </citation>
    <scope>NUCLEOTIDE SEQUENCE [LARGE SCALE GENOMIC DNA]</scope>
    <source>
        <strain evidence="18 23">S34</strain>
        <strain evidence="19 21">S44</strain>
        <strain evidence="20 22">S47</strain>
    </source>
</reference>
<dbReference type="Proteomes" id="UP000561271">
    <property type="component" value="Unassembled WGS sequence"/>
</dbReference>
<dbReference type="EMBL" id="BLSD01000020">
    <property type="protein sequence ID" value="GFP38893.1"/>
    <property type="molecule type" value="Genomic_DNA"/>
</dbReference>
<dbReference type="InterPro" id="IPR019999">
    <property type="entry name" value="Anth_synth_I-like"/>
</dbReference>
<dbReference type="EMBL" id="BLRZ01000032">
    <property type="protein sequence ID" value="GFP29942.1"/>
    <property type="molecule type" value="Genomic_DNA"/>
</dbReference>